<keyword evidence="2 5" id="KW-0812">Transmembrane</keyword>
<feature type="transmembrane region" description="Helical" evidence="5">
    <location>
        <begin position="228"/>
        <end position="250"/>
    </location>
</feature>
<gene>
    <name evidence="7" type="ORF">HU760_021040</name>
</gene>
<feature type="transmembrane region" description="Helical" evidence="5">
    <location>
        <begin position="408"/>
        <end position="427"/>
    </location>
</feature>
<proteinExistence type="predicted"/>
<sequence length="512" mass="53266">MDRATDHTPHTDRYYVLIAICLAALVLPLSFTGGAVATPAIGKAFDADPAALTWITNAFMLSFGSLLMAAGSLSDLYGRKRLFTLGLALFGFVSILLANVSNIVWLDALRAVQGVAAAAALASGSAALAQEFEGLARTRAFSLLGTTFGLGLAFGPMLSGLLIEQFGWRSIFVSSAILAAISLLAALARMRESRNPAAHELDLPGVLGFSSMLALSTTAIILGPQAGWRSPLILGLFGGAALSLLAFVMIELRARQPMLALGLLKYPRFVGVQMLPIGTCYCYIVLVVLLPFRLIGVEGIAPLRCGLILLALSAPMLVVPLLAAWLTRWVSAGMLSAAGFLTAAAGLCMLANTAIGDHQQLVLAMLVIGIGTGFPWGLMDGLAVSVIPKEQAGMAAGIFNTTRVAGEGVALAITIALLSALVGNGLGRVLPAGNYRELAQRLVMGDLSQVQGIDPLLLKTAYVEGFSALMVVLIGFTVLSAGAAFFLLGRDNEAGRANTPRNSLPASDSARG</sequence>
<dbReference type="PROSITE" id="PS50850">
    <property type="entry name" value="MFS"/>
    <property type="match status" value="1"/>
</dbReference>
<dbReference type="RefSeq" id="WP_186673923.1">
    <property type="nucleotide sequence ID" value="NZ_JABWRZ020000002.1"/>
</dbReference>
<feature type="transmembrane region" description="Helical" evidence="5">
    <location>
        <begin position="12"/>
        <end position="31"/>
    </location>
</feature>
<evidence type="ECO:0000256" key="1">
    <source>
        <dbReference type="ARBA" id="ARBA00004141"/>
    </source>
</evidence>
<dbReference type="Pfam" id="PF07690">
    <property type="entry name" value="MFS_1"/>
    <property type="match status" value="1"/>
</dbReference>
<dbReference type="EMBL" id="JABWRZ020000002">
    <property type="protein sequence ID" value="MBV4493080.1"/>
    <property type="molecule type" value="Genomic_DNA"/>
</dbReference>
<dbReference type="CDD" id="cd17321">
    <property type="entry name" value="MFS_MMR_MDR_like"/>
    <property type="match status" value="1"/>
</dbReference>
<evidence type="ECO:0000256" key="3">
    <source>
        <dbReference type="ARBA" id="ARBA00022989"/>
    </source>
</evidence>
<feature type="transmembrane region" description="Helical" evidence="5">
    <location>
        <begin position="169"/>
        <end position="189"/>
    </location>
</feature>
<keyword evidence="3 5" id="KW-1133">Transmembrane helix</keyword>
<evidence type="ECO:0000256" key="2">
    <source>
        <dbReference type="ARBA" id="ARBA00022692"/>
    </source>
</evidence>
<name>A0ABS6QFU7_9PSED</name>
<dbReference type="PANTHER" id="PTHR42718">
    <property type="entry name" value="MAJOR FACILITATOR SUPERFAMILY MULTIDRUG TRANSPORTER MFSC"/>
    <property type="match status" value="1"/>
</dbReference>
<evidence type="ECO:0000313" key="8">
    <source>
        <dbReference type="Proteomes" id="UP000609530"/>
    </source>
</evidence>
<feature type="transmembrane region" description="Helical" evidence="5">
    <location>
        <begin position="141"/>
        <end position="163"/>
    </location>
</feature>
<feature type="transmembrane region" description="Helical" evidence="5">
    <location>
        <begin position="51"/>
        <end position="70"/>
    </location>
</feature>
<protein>
    <submittedName>
        <fullName evidence="7">MFS transporter</fullName>
    </submittedName>
</protein>
<dbReference type="Gene3D" id="1.20.1720.10">
    <property type="entry name" value="Multidrug resistance protein D"/>
    <property type="match status" value="1"/>
</dbReference>
<feature type="transmembrane region" description="Helical" evidence="5">
    <location>
        <begin position="82"/>
        <end position="105"/>
    </location>
</feature>
<feature type="transmembrane region" description="Helical" evidence="5">
    <location>
        <begin position="361"/>
        <end position="387"/>
    </location>
</feature>
<evidence type="ECO:0000313" key="7">
    <source>
        <dbReference type="EMBL" id="MBV4493080.1"/>
    </source>
</evidence>
<feature type="transmembrane region" description="Helical" evidence="5">
    <location>
        <begin position="466"/>
        <end position="488"/>
    </location>
</feature>
<dbReference type="InterPro" id="IPR020846">
    <property type="entry name" value="MFS_dom"/>
</dbReference>
<keyword evidence="4 5" id="KW-0472">Membrane</keyword>
<organism evidence="7 8">
    <name type="scientific">Pseudomonas oryzicola</name>
    <dbReference type="NCBI Taxonomy" id="485876"/>
    <lineage>
        <taxon>Bacteria</taxon>
        <taxon>Pseudomonadati</taxon>
        <taxon>Pseudomonadota</taxon>
        <taxon>Gammaproteobacteria</taxon>
        <taxon>Pseudomonadales</taxon>
        <taxon>Pseudomonadaceae</taxon>
        <taxon>Pseudomonas</taxon>
    </lineage>
</organism>
<evidence type="ECO:0000259" key="6">
    <source>
        <dbReference type="PROSITE" id="PS50850"/>
    </source>
</evidence>
<dbReference type="Proteomes" id="UP000609530">
    <property type="component" value="Unassembled WGS sequence"/>
</dbReference>
<evidence type="ECO:0000256" key="5">
    <source>
        <dbReference type="SAM" id="Phobius"/>
    </source>
</evidence>
<feature type="transmembrane region" description="Helical" evidence="5">
    <location>
        <begin position="111"/>
        <end position="129"/>
    </location>
</feature>
<dbReference type="PANTHER" id="PTHR42718:SF49">
    <property type="entry name" value="EXPORT PROTEIN"/>
    <property type="match status" value="1"/>
</dbReference>
<comment type="caution">
    <text evidence="7">The sequence shown here is derived from an EMBL/GenBank/DDBJ whole genome shotgun (WGS) entry which is preliminary data.</text>
</comment>
<dbReference type="Gene3D" id="1.20.1250.20">
    <property type="entry name" value="MFS general substrate transporter like domains"/>
    <property type="match status" value="1"/>
</dbReference>
<feature type="transmembrane region" description="Helical" evidence="5">
    <location>
        <begin position="270"/>
        <end position="295"/>
    </location>
</feature>
<dbReference type="InterPro" id="IPR036259">
    <property type="entry name" value="MFS_trans_sf"/>
</dbReference>
<feature type="transmembrane region" description="Helical" evidence="5">
    <location>
        <begin position="334"/>
        <end position="355"/>
    </location>
</feature>
<reference evidence="7 8" key="1">
    <citation type="journal article" date="2020" name="Microorganisms">
        <title>Reliable Identification of Environmental Pseudomonas Isolates Using the rpoD Gene.</title>
        <authorList>
            <consortium name="The Broad Institute Genome Sequencing Platform"/>
            <person name="Girard L."/>
            <person name="Lood C."/>
            <person name="Rokni-Zadeh H."/>
            <person name="van Noort V."/>
            <person name="Lavigne R."/>
            <person name="De Mot R."/>
        </authorList>
    </citation>
    <scope>NUCLEOTIDE SEQUENCE [LARGE SCALE GENOMIC DNA]</scope>
    <source>
        <strain evidence="7 8">RD9SR1</strain>
    </source>
</reference>
<feature type="transmembrane region" description="Helical" evidence="5">
    <location>
        <begin position="307"/>
        <end position="327"/>
    </location>
</feature>
<dbReference type="SUPFAM" id="SSF103473">
    <property type="entry name" value="MFS general substrate transporter"/>
    <property type="match status" value="1"/>
</dbReference>
<feature type="transmembrane region" description="Helical" evidence="5">
    <location>
        <begin position="201"/>
        <end position="222"/>
    </location>
</feature>
<accession>A0ABS6QFU7</accession>
<feature type="domain" description="Major facilitator superfamily (MFS) profile" evidence="6">
    <location>
        <begin position="16"/>
        <end position="492"/>
    </location>
</feature>
<dbReference type="InterPro" id="IPR011701">
    <property type="entry name" value="MFS"/>
</dbReference>
<evidence type="ECO:0000256" key="4">
    <source>
        <dbReference type="ARBA" id="ARBA00023136"/>
    </source>
</evidence>
<keyword evidence="8" id="KW-1185">Reference proteome</keyword>
<comment type="subcellular location">
    <subcellularLocation>
        <location evidence="1">Membrane</location>
        <topology evidence="1">Multi-pass membrane protein</topology>
    </subcellularLocation>
</comment>